<dbReference type="AlphaFoldDB" id="A0A0D3JJF4"/>
<keyword evidence="2" id="KW-1185">Reference proteome</keyword>
<dbReference type="RefSeq" id="XP_005776068.1">
    <property type="nucleotide sequence ID" value="XM_005776011.1"/>
</dbReference>
<protein>
    <submittedName>
        <fullName evidence="1">Uncharacterized protein</fullName>
    </submittedName>
</protein>
<dbReference type="KEGG" id="ehx:EMIHUDRAFT_239363"/>
<accession>A0A0D3JJF4</accession>
<name>A0A0D3JJF4_EMIH1</name>
<evidence type="ECO:0000313" key="1">
    <source>
        <dbReference type="EnsemblProtists" id="EOD23639"/>
    </source>
</evidence>
<sequence>MLHLLGTRKVVINGIVSQPALNGQIGTALSFSHNNMRYGVRLEDGRQLSLKAENVKRYLDAGEIEEAARAEPSEELFNLYCSTFPAAKQDPAFQTKHRLLGGVSVPGVHMKACEGCPESLFGTSYVELHEAQRAHPKVVAWNARQEALSECTNAAALSGELLPPDEAPPLRFKVGDEVMARNGQRQTDYSPGVVVEQHYTEEGWPAGFWAAYQIRLTADWAGLDGSQRPPNFPRGEDGVSTGPLIYAQYDSDFLVKGMPVVGGVTLSALDENAQVAVPNHF</sequence>
<dbReference type="Proteomes" id="UP000013827">
    <property type="component" value="Unassembled WGS sequence"/>
</dbReference>
<reference evidence="2" key="1">
    <citation type="journal article" date="2013" name="Nature">
        <title>Pan genome of the phytoplankton Emiliania underpins its global distribution.</title>
        <authorList>
            <person name="Read B.A."/>
            <person name="Kegel J."/>
            <person name="Klute M.J."/>
            <person name="Kuo A."/>
            <person name="Lefebvre S.C."/>
            <person name="Maumus F."/>
            <person name="Mayer C."/>
            <person name="Miller J."/>
            <person name="Monier A."/>
            <person name="Salamov A."/>
            <person name="Young J."/>
            <person name="Aguilar M."/>
            <person name="Claverie J.M."/>
            <person name="Frickenhaus S."/>
            <person name="Gonzalez K."/>
            <person name="Herman E.K."/>
            <person name="Lin Y.C."/>
            <person name="Napier J."/>
            <person name="Ogata H."/>
            <person name="Sarno A.F."/>
            <person name="Shmutz J."/>
            <person name="Schroeder D."/>
            <person name="de Vargas C."/>
            <person name="Verret F."/>
            <person name="von Dassow P."/>
            <person name="Valentin K."/>
            <person name="Van de Peer Y."/>
            <person name="Wheeler G."/>
            <person name="Dacks J.B."/>
            <person name="Delwiche C.F."/>
            <person name="Dyhrman S.T."/>
            <person name="Glockner G."/>
            <person name="John U."/>
            <person name="Richards T."/>
            <person name="Worden A.Z."/>
            <person name="Zhang X."/>
            <person name="Grigoriev I.V."/>
            <person name="Allen A.E."/>
            <person name="Bidle K."/>
            <person name="Borodovsky M."/>
            <person name="Bowler C."/>
            <person name="Brownlee C."/>
            <person name="Cock J.M."/>
            <person name="Elias M."/>
            <person name="Gladyshev V.N."/>
            <person name="Groth M."/>
            <person name="Guda C."/>
            <person name="Hadaegh A."/>
            <person name="Iglesias-Rodriguez M.D."/>
            <person name="Jenkins J."/>
            <person name="Jones B.M."/>
            <person name="Lawson T."/>
            <person name="Leese F."/>
            <person name="Lindquist E."/>
            <person name="Lobanov A."/>
            <person name="Lomsadze A."/>
            <person name="Malik S.B."/>
            <person name="Marsh M.E."/>
            <person name="Mackinder L."/>
            <person name="Mock T."/>
            <person name="Mueller-Roeber B."/>
            <person name="Pagarete A."/>
            <person name="Parker M."/>
            <person name="Probert I."/>
            <person name="Quesneville H."/>
            <person name="Raines C."/>
            <person name="Rensing S.A."/>
            <person name="Riano-Pachon D.M."/>
            <person name="Richier S."/>
            <person name="Rokitta S."/>
            <person name="Shiraiwa Y."/>
            <person name="Soanes D.M."/>
            <person name="van der Giezen M."/>
            <person name="Wahlund T.M."/>
            <person name="Williams B."/>
            <person name="Wilson W."/>
            <person name="Wolfe G."/>
            <person name="Wurch L.L."/>
        </authorList>
    </citation>
    <scope>NUCLEOTIDE SEQUENCE</scope>
</reference>
<dbReference type="GeneID" id="17269184"/>
<proteinExistence type="predicted"/>
<organism evidence="1 2">
    <name type="scientific">Emiliania huxleyi (strain CCMP1516)</name>
    <dbReference type="NCBI Taxonomy" id="280463"/>
    <lineage>
        <taxon>Eukaryota</taxon>
        <taxon>Haptista</taxon>
        <taxon>Haptophyta</taxon>
        <taxon>Prymnesiophyceae</taxon>
        <taxon>Isochrysidales</taxon>
        <taxon>Noelaerhabdaceae</taxon>
        <taxon>Emiliania</taxon>
    </lineage>
</organism>
<reference evidence="1" key="2">
    <citation type="submission" date="2024-10" db="UniProtKB">
        <authorList>
            <consortium name="EnsemblProtists"/>
        </authorList>
    </citation>
    <scope>IDENTIFICATION</scope>
</reference>
<dbReference type="HOGENOM" id="CLU_991873_0_0_1"/>
<dbReference type="EnsemblProtists" id="EOD23639">
    <property type="protein sequence ID" value="EOD23639"/>
    <property type="gene ID" value="EMIHUDRAFT_239363"/>
</dbReference>
<evidence type="ECO:0000313" key="2">
    <source>
        <dbReference type="Proteomes" id="UP000013827"/>
    </source>
</evidence>
<dbReference type="PaxDb" id="2903-EOD23639"/>